<keyword evidence="2" id="KW-1003">Cell membrane</keyword>
<accession>A0A0U5BJK9</accession>
<evidence type="ECO:0000256" key="4">
    <source>
        <dbReference type="ARBA" id="ARBA00022989"/>
    </source>
</evidence>
<organism evidence="6 7">
    <name type="scientific">Aneurinibacillus soli</name>
    <dbReference type="NCBI Taxonomy" id="1500254"/>
    <lineage>
        <taxon>Bacteria</taxon>
        <taxon>Bacillati</taxon>
        <taxon>Bacillota</taxon>
        <taxon>Bacilli</taxon>
        <taxon>Bacillales</taxon>
        <taxon>Paenibacillaceae</taxon>
        <taxon>Aneurinibacillus group</taxon>
        <taxon>Aneurinibacillus</taxon>
    </lineage>
</organism>
<keyword evidence="7" id="KW-1185">Reference proteome</keyword>
<evidence type="ECO:0000256" key="1">
    <source>
        <dbReference type="ARBA" id="ARBA00004651"/>
    </source>
</evidence>
<dbReference type="NCBIfam" id="TIGR03954">
    <property type="entry name" value="integ_memb_HG"/>
    <property type="match status" value="1"/>
</dbReference>
<sequence>MMNDPIARLRMIGLIEGISFLLLLFVAMPLKYVMNISQGVAVIGMIHGVLFMLYILAVLSVKASQNWSIGRALGAIIAGILPFGPIVLNKRLL</sequence>
<dbReference type="AlphaFoldDB" id="A0A0U5BJK9"/>
<dbReference type="Pfam" id="PF12823">
    <property type="entry name" value="DUF3817"/>
    <property type="match status" value="1"/>
</dbReference>
<evidence type="ECO:0000313" key="6">
    <source>
        <dbReference type="EMBL" id="BAU28382.1"/>
    </source>
</evidence>
<dbReference type="PANTHER" id="PTHR40077:SF1">
    <property type="entry name" value="MEMBRANE PROTEIN"/>
    <property type="match status" value="1"/>
</dbReference>
<dbReference type="GO" id="GO:0005886">
    <property type="term" value="C:plasma membrane"/>
    <property type="evidence" value="ECO:0007669"/>
    <property type="project" value="UniProtKB-SubCell"/>
</dbReference>
<dbReference type="PANTHER" id="PTHR40077">
    <property type="entry name" value="MEMBRANE PROTEIN-RELATED"/>
    <property type="match status" value="1"/>
</dbReference>
<name>A0A0U5BJK9_9BACL</name>
<keyword evidence="5" id="KW-0472">Membrane</keyword>
<dbReference type="Proteomes" id="UP000217696">
    <property type="component" value="Chromosome"/>
</dbReference>
<comment type="subcellular location">
    <subcellularLocation>
        <location evidence="1">Cell membrane</location>
        <topology evidence="1">Multi-pass membrane protein</topology>
    </subcellularLocation>
</comment>
<dbReference type="EMBL" id="AP017312">
    <property type="protein sequence ID" value="BAU28382.1"/>
    <property type="molecule type" value="Genomic_DNA"/>
</dbReference>
<evidence type="ECO:0000313" key="7">
    <source>
        <dbReference type="Proteomes" id="UP000217696"/>
    </source>
</evidence>
<dbReference type="KEGG" id="asoc:CB4_02556"/>
<evidence type="ECO:0000256" key="2">
    <source>
        <dbReference type="ARBA" id="ARBA00022475"/>
    </source>
</evidence>
<keyword evidence="3" id="KW-0812">Transmembrane</keyword>
<evidence type="ECO:0000256" key="5">
    <source>
        <dbReference type="ARBA" id="ARBA00023136"/>
    </source>
</evidence>
<keyword evidence="4" id="KW-1133">Transmembrane helix</keyword>
<dbReference type="InterPro" id="IPR023845">
    <property type="entry name" value="DUF3817_TM"/>
</dbReference>
<evidence type="ECO:0000256" key="3">
    <source>
        <dbReference type="ARBA" id="ARBA00022692"/>
    </source>
</evidence>
<protein>
    <submittedName>
        <fullName evidence="6">Uncharacterized protein</fullName>
    </submittedName>
</protein>
<reference evidence="6 7" key="1">
    <citation type="submission" date="2015-12" db="EMBL/GenBank/DDBJ databases">
        <title>Genome sequence of Aneurinibacillus soli.</title>
        <authorList>
            <person name="Lee J.S."/>
            <person name="Lee K.C."/>
            <person name="Kim K.K."/>
            <person name="Lee B.W."/>
        </authorList>
    </citation>
    <scope>NUCLEOTIDE SEQUENCE [LARGE SCALE GENOMIC DNA]</scope>
    <source>
        <strain evidence="6 7">CB4</strain>
    </source>
</reference>
<dbReference type="RefSeq" id="WP_197703120.1">
    <property type="nucleotide sequence ID" value="NZ_AP017312.1"/>
</dbReference>
<proteinExistence type="predicted"/>
<gene>
    <name evidence="6" type="ORF">CB4_02556</name>
</gene>